<gene>
    <name evidence="1" type="ORF">HMPREF9448_00603</name>
</gene>
<dbReference type="EMBL" id="ADLE01000001">
    <property type="protein sequence ID" value="EJZ66425.1"/>
    <property type="molecule type" value="Genomic_DNA"/>
</dbReference>
<organism evidence="1 2">
    <name type="scientific">Barnesiella intestinihominis YIT 11860</name>
    <dbReference type="NCBI Taxonomy" id="742726"/>
    <lineage>
        <taxon>Bacteria</taxon>
        <taxon>Pseudomonadati</taxon>
        <taxon>Bacteroidota</taxon>
        <taxon>Bacteroidia</taxon>
        <taxon>Bacteroidales</taxon>
        <taxon>Barnesiellaceae</taxon>
        <taxon>Barnesiella</taxon>
    </lineage>
</organism>
<comment type="caution">
    <text evidence="1">The sequence shown here is derived from an EMBL/GenBank/DDBJ whole genome shotgun (WGS) entry which is preliminary data.</text>
</comment>
<dbReference type="STRING" id="742726.HMPREF9448_00603"/>
<sequence>MNNIVFNFLDCKYIAFYPSKKAKTLFFLKLKASIHTVLRVQISYLFFTFQQLILFYSYRSVPFTGLRQPVKPFTRSLHLNESENKLPK</sequence>
<evidence type="ECO:0000313" key="2">
    <source>
        <dbReference type="Proteomes" id="UP000006044"/>
    </source>
</evidence>
<dbReference type="HOGENOM" id="CLU_2462819_0_0_10"/>
<name>K0XRE4_9BACT</name>
<proteinExistence type="predicted"/>
<evidence type="ECO:0000313" key="1">
    <source>
        <dbReference type="EMBL" id="EJZ66425.1"/>
    </source>
</evidence>
<reference evidence="1 2" key="1">
    <citation type="submission" date="2012-08" db="EMBL/GenBank/DDBJ databases">
        <title>The Genome Sequence of Barnesiella intestinihominis YIT 11860.</title>
        <authorList>
            <consortium name="The Broad Institute Genome Sequencing Platform"/>
            <person name="Earl A."/>
            <person name="Ward D."/>
            <person name="Feldgarden M."/>
            <person name="Gevers D."/>
            <person name="Morotomi M."/>
            <person name="Walker B."/>
            <person name="Young S.K."/>
            <person name="Zeng Q."/>
            <person name="Gargeya S."/>
            <person name="Fitzgerald M."/>
            <person name="Haas B."/>
            <person name="Abouelleil A."/>
            <person name="Alvarado L."/>
            <person name="Arachchi H.M."/>
            <person name="Berlin A.M."/>
            <person name="Chapman S.B."/>
            <person name="Goldberg J."/>
            <person name="Griggs A."/>
            <person name="Gujja S."/>
            <person name="Hansen M."/>
            <person name="Howarth C."/>
            <person name="Imamovic A."/>
            <person name="Larimer J."/>
            <person name="McCowen C."/>
            <person name="Montmayeur A."/>
            <person name="Murphy C."/>
            <person name="Neiman D."/>
            <person name="Pearson M."/>
            <person name="Priest M."/>
            <person name="Roberts A."/>
            <person name="Saif S."/>
            <person name="Shea T."/>
            <person name="Sisk P."/>
            <person name="Sykes S."/>
            <person name="Wortman J."/>
            <person name="Nusbaum C."/>
            <person name="Birren B."/>
        </authorList>
    </citation>
    <scope>NUCLEOTIDE SEQUENCE [LARGE SCALE GENOMIC DNA]</scope>
    <source>
        <strain evidence="1 2">YIT 11860</strain>
    </source>
</reference>
<dbReference type="Proteomes" id="UP000006044">
    <property type="component" value="Unassembled WGS sequence"/>
</dbReference>
<protein>
    <submittedName>
        <fullName evidence="1">Uncharacterized protein</fullName>
    </submittedName>
</protein>
<dbReference type="AlphaFoldDB" id="K0XRE4"/>
<accession>K0XRE4</accession>
<keyword evidence="2" id="KW-1185">Reference proteome</keyword>